<dbReference type="Proteomes" id="UP000295818">
    <property type="component" value="Unassembled WGS sequence"/>
</dbReference>
<protein>
    <recommendedName>
        <fullName evidence="2">ChrB N-terminal domain-containing protein</fullName>
    </recommendedName>
</protein>
<proteinExistence type="predicted"/>
<evidence type="ECO:0000313" key="4">
    <source>
        <dbReference type="Proteomes" id="UP000295818"/>
    </source>
</evidence>
<feature type="domain" description="ChrB N-terminal" evidence="2">
    <location>
        <begin position="57"/>
        <end position="214"/>
    </location>
</feature>
<sequence>MPMPMACSALWTASATSRPAWRSDVTRDTFCDVTDKRRSSRWLVLVIRLPAEPSRHRVGVWRELRKAGALSLGQGVWAVPDLPVFAGGVERAVALVARADGEATVLEAGGRSPADAERFEALFNAARQADWAEFIADCAKYEAEVAKEIRIEKFTLAELEEEEQSLERLRRWHRDLTARDVFGTAEAARATARVKECAAVCEDYAERVFRVLHDIPSSEQ</sequence>
<comment type="caution">
    <text evidence="3">The sequence shown here is derived from an EMBL/GenBank/DDBJ whole genome shotgun (WGS) entry which is preliminary data.</text>
</comment>
<dbReference type="Pfam" id="PF20229">
    <property type="entry name" value="ChrB_N"/>
    <property type="match status" value="1"/>
</dbReference>
<keyword evidence="4" id="KW-1185">Reference proteome</keyword>
<evidence type="ECO:0000259" key="2">
    <source>
        <dbReference type="Pfam" id="PF20229"/>
    </source>
</evidence>
<feature type="coiled-coil region" evidence="1">
    <location>
        <begin position="149"/>
        <end position="179"/>
    </location>
</feature>
<reference evidence="3 4" key="1">
    <citation type="journal article" date="2015" name="Stand. Genomic Sci.">
        <title>Genomic Encyclopedia of Bacterial and Archaeal Type Strains, Phase III: the genomes of soil and plant-associated and newly described type strains.</title>
        <authorList>
            <person name="Whitman W.B."/>
            <person name="Woyke T."/>
            <person name="Klenk H.P."/>
            <person name="Zhou Y."/>
            <person name="Lilburn T.G."/>
            <person name="Beck B.J."/>
            <person name="De Vos P."/>
            <person name="Vandamme P."/>
            <person name="Eisen J.A."/>
            <person name="Garrity G."/>
            <person name="Hugenholtz P."/>
            <person name="Kyrpides N.C."/>
        </authorList>
    </citation>
    <scope>NUCLEOTIDE SEQUENCE [LARGE SCALE GENOMIC DNA]</scope>
    <source>
        <strain evidence="3 4">VKM Ac-2538</strain>
    </source>
</reference>
<evidence type="ECO:0000313" key="3">
    <source>
        <dbReference type="EMBL" id="TCO26044.1"/>
    </source>
</evidence>
<gene>
    <name evidence="3" type="ORF">EV644_104548</name>
</gene>
<dbReference type="InterPro" id="IPR046858">
    <property type="entry name" value="ChrB_N"/>
</dbReference>
<evidence type="ECO:0000256" key="1">
    <source>
        <dbReference type="SAM" id="Coils"/>
    </source>
</evidence>
<keyword evidence="1" id="KW-0175">Coiled coil</keyword>
<organism evidence="3 4">
    <name type="scientific">Kribbella orskensis</name>
    <dbReference type="NCBI Taxonomy" id="2512216"/>
    <lineage>
        <taxon>Bacteria</taxon>
        <taxon>Bacillati</taxon>
        <taxon>Actinomycetota</taxon>
        <taxon>Actinomycetes</taxon>
        <taxon>Propionibacteriales</taxon>
        <taxon>Kribbellaceae</taxon>
        <taxon>Kribbella</taxon>
    </lineage>
</organism>
<name>A0ABY2BNN7_9ACTN</name>
<accession>A0ABY2BNN7</accession>
<dbReference type="EMBL" id="SLWM01000004">
    <property type="protein sequence ID" value="TCO26044.1"/>
    <property type="molecule type" value="Genomic_DNA"/>
</dbReference>